<organism evidence="2 3">
    <name type="scientific">Stutzerimonas kunmingensis</name>
    <dbReference type="NCBI Taxonomy" id="1211807"/>
    <lineage>
        <taxon>Bacteria</taxon>
        <taxon>Pseudomonadati</taxon>
        <taxon>Pseudomonadota</taxon>
        <taxon>Gammaproteobacteria</taxon>
        <taxon>Pseudomonadales</taxon>
        <taxon>Pseudomonadaceae</taxon>
        <taxon>Stutzerimonas</taxon>
    </lineage>
</organism>
<dbReference type="Proteomes" id="UP001138989">
    <property type="component" value="Unassembled WGS sequence"/>
</dbReference>
<dbReference type="AlphaFoldDB" id="A0A9X1N6C5"/>
<keyword evidence="3" id="KW-1185">Reference proteome</keyword>
<name>A0A9X1N6C5_9GAMM</name>
<comment type="caution">
    <text evidence="2">The sequence shown here is derived from an EMBL/GenBank/DDBJ whole genome shotgun (WGS) entry which is preliminary data.</text>
</comment>
<evidence type="ECO:0000313" key="3">
    <source>
        <dbReference type="Proteomes" id="UP001138989"/>
    </source>
</evidence>
<proteinExistence type="predicted"/>
<sequence length="595" mass="64853">MNASEKQLKTRSCATINVTPLAPAATKIAIPKNGYSVHDTEITYNGQRFYPGVWMHYSTRTEEGEETARHEWLCGPLHVDAITRNSTCSEGYGRLLRFTNLDGKELSWALPSELLAGRPERIVSTLFNRGLKIDHSQQREIVSYIASQHPQRRVISTATTGWLGDKLFVTPLESVGTGDAIFQSESSSNGEYGKAGTLEGWQKSISAILPGNPLFQLGIGASLAGTLLAPLRVYSGCGFHLLWDSSNGKTTIVMCAASVWGHGNKFMRKWAASGSGLEGLSALRNDCLVPLDELGQANPAIVGEVVYAIVDGVGKQRAEPTGAARKIRRWLAILLSSGEITLETKMREAGKPVRAGQEVRLVTVSAGRTYGAWDNLHNHPSGQALSDALQKASGVHYGHAGPAFVRRLIEHGDTEKLPDLLDTIQKRFHPTSSQAARVAKNFAILALALELATTYGLLPLTEGEGTNSMVELFESWQAGRGEGPSEDRQILRAIADFIDRHGGSRFQSTAVSAEAVRDRAGYWEHTASGRIYLFTRGGLQDATQDFELTRVLRTLDSVGALIKKEPGKLQHRKRLPDGSNPGLYWIDPARLEHVG</sequence>
<evidence type="ECO:0000259" key="1">
    <source>
        <dbReference type="Pfam" id="PF06048"/>
    </source>
</evidence>
<protein>
    <submittedName>
        <fullName evidence="2">DUF927 domain-containing protein</fullName>
    </submittedName>
</protein>
<gene>
    <name evidence="2" type="ORF">K7H17_18060</name>
</gene>
<dbReference type="EMBL" id="JAINWF010000012">
    <property type="protein sequence ID" value="MCD1609768.1"/>
    <property type="molecule type" value="Genomic_DNA"/>
</dbReference>
<reference evidence="2" key="1">
    <citation type="submission" date="2021-08" db="EMBL/GenBank/DDBJ databases">
        <title>Isolation and characterization of neutrophilic mixotrophic iron-oxidizing bacteria from deep-sea hydrothermal vents.</title>
        <authorList>
            <person name="He Y."/>
        </authorList>
    </citation>
    <scope>NUCLEOTIDE SEQUENCE</scope>
    <source>
        <strain evidence="2">IOP_13</strain>
    </source>
</reference>
<dbReference type="Pfam" id="PF06048">
    <property type="entry name" value="DUF927"/>
    <property type="match status" value="1"/>
</dbReference>
<dbReference type="InterPro" id="IPR009270">
    <property type="entry name" value="DUF927"/>
</dbReference>
<dbReference type="RefSeq" id="WP_213575304.1">
    <property type="nucleotide sequence ID" value="NZ_DAMCSX010000004.1"/>
</dbReference>
<accession>A0A9X1N6C5</accession>
<evidence type="ECO:0000313" key="2">
    <source>
        <dbReference type="EMBL" id="MCD1609768.1"/>
    </source>
</evidence>
<feature type="domain" description="DUF927" evidence="1">
    <location>
        <begin position="51"/>
        <end position="328"/>
    </location>
</feature>